<sequence>MAVMMDKLRKVVIPMHKRDIPGPIRYMPQRTRRPWRIIRQVVAVATAVMWGIAFFLAGLAVGLYLL</sequence>
<proteinExistence type="predicted"/>
<reference evidence="3" key="1">
    <citation type="submission" date="2016-10" db="EMBL/GenBank/DDBJ databases">
        <authorList>
            <person name="Varghese N."/>
            <person name="Submissions S."/>
        </authorList>
    </citation>
    <scope>NUCLEOTIDE SEQUENCE [LARGE SCALE GENOMIC DNA]</scope>
    <source>
        <strain evidence="3">NLAE-zl-G277</strain>
    </source>
</reference>
<keyword evidence="1" id="KW-1133">Transmembrane helix</keyword>
<dbReference type="Proteomes" id="UP000198508">
    <property type="component" value="Unassembled WGS sequence"/>
</dbReference>
<feature type="transmembrane region" description="Helical" evidence="1">
    <location>
        <begin position="41"/>
        <end position="65"/>
    </location>
</feature>
<evidence type="ECO:0000256" key="1">
    <source>
        <dbReference type="SAM" id="Phobius"/>
    </source>
</evidence>
<accession>A0A1I0JY60</accession>
<keyword evidence="3" id="KW-1185">Reference proteome</keyword>
<organism evidence="2 3">
    <name type="scientific">Enterocloster lavalensis</name>
    <dbReference type="NCBI Taxonomy" id="460384"/>
    <lineage>
        <taxon>Bacteria</taxon>
        <taxon>Bacillati</taxon>
        <taxon>Bacillota</taxon>
        <taxon>Clostridia</taxon>
        <taxon>Lachnospirales</taxon>
        <taxon>Lachnospiraceae</taxon>
        <taxon>Enterocloster</taxon>
    </lineage>
</organism>
<name>A0A1I0JY60_9FIRM</name>
<dbReference type="AlphaFoldDB" id="A0A1I0JY60"/>
<protein>
    <submittedName>
        <fullName evidence="2">Uncharacterized protein</fullName>
    </submittedName>
</protein>
<dbReference type="EMBL" id="FOIM01000038">
    <property type="protein sequence ID" value="SEU15800.1"/>
    <property type="molecule type" value="Genomic_DNA"/>
</dbReference>
<dbReference type="STRING" id="460384.SAMN05216313_13844"/>
<gene>
    <name evidence="2" type="ORF">SAMN05216313_13844</name>
</gene>
<evidence type="ECO:0000313" key="2">
    <source>
        <dbReference type="EMBL" id="SEU15800.1"/>
    </source>
</evidence>
<keyword evidence="1" id="KW-0472">Membrane</keyword>
<keyword evidence="1" id="KW-0812">Transmembrane</keyword>
<evidence type="ECO:0000313" key="3">
    <source>
        <dbReference type="Proteomes" id="UP000198508"/>
    </source>
</evidence>